<keyword evidence="1" id="KW-0433">Leucine-rich repeat</keyword>
<dbReference type="SMART" id="SM00365">
    <property type="entry name" value="LRR_SD22"/>
    <property type="match status" value="3"/>
</dbReference>
<comment type="caution">
    <text evidence="5">The sequence shown here is derived from an EMBL/GenBank/DDBJ whole genome shotgun (WGS) entry which is preliminary data.</text>
</comment>
<dbReference type="OMA" id="ARACHPA"/>
<dbReference type="SMART" id="SM00174">
    <property type="entry name" value="RHO"/>
    <property type="match status" value="1"/>
</dbReference>
<dbReference type="PANTHER" id="PTHR15454:SF56">
    <property type="entry name" value="PROTEIN PHOSPHATASE 1 REGULATORY SUBUNIT 7-RELATED"/>
    <property type="match status" value="1"/>
</dbReference>
<protein>
    <submittedName>
        <fullName evidence="5">Leucine-rich repeat and guanylate kinase domain-containing protein</fullName>
    </submittedName>
</protein>
<evidence type="ECO:0000256" key="1">
    <source>
        <dbReference type="ARBA" id="ARBA00022614"/>
    </source>
</evidence>
<keyword evidence="2" id="KW-0677">Repeat</keyword>
<dbReference type="Pfam" id="PF14580">
    <property type="entry name" value="LRR_9"/>
    <property type="match status" value="1"/>
</dbReference>
<dbReference type="SUPFAM" id="SSF52058">
    <property type="entry name" value="L domain-like"/>
    <property type="match status" value="1"/>
</dbReference>
<name>A0A1Q9C5U2_SYMMI</name>
<feature type="region of interest" description="Disordered" evidence="4">
    <location>
        <begin position="299"/>
        <end position="379"/>
    </location>
</feature>
<dbReference type="GO" id="GO:0016301">
    <property type="term" value="F:kinase activity"/>
    <property type="evidence" value="ECO:0007669"/>
    <property type="project" value="UniProtKB-KW"/>
</dbReference>
<keyword evidence="5" id="KW-0418">Kinase</keyword>
<proteinExistence type="predicted"/>
<dbReference type="Gene3D" id="3.80.10.10">
    <property type="entry name" value="Ribonuclease Inhibitor"/>
    <property type="match status" value="2"/>
</dbReference>
<dbReference type="PANTHER" id="PTHR15454">
    <property type="entry name" value="NISCHARIN RELATED"/>
    <property type="match status" value="1"/>
</dbReference>
<gene>
    <name evidence="5" type="primary">LRGUK</name>
    <name evidence="5" type="ORF">AK812_SmicGene41576</name>
</gene>
<feature type="region of interest" description="Disordered" evidence="4">
    <location>
        <begin position="1117"/>
        <end position="1137"/>
    </location>
</feature>
<organism evidence="5 6">
    <name type="scientific">Symbiodinium microadriaticum</name>
    <name type="common">Dinoflagellate</name>
    <name type="synonym">Zooxanthella microadriatica</name>
    <dbReference type="NCBI Taxonomy" id="2951"/>
    <lineage>
        <taxon>Eukaryota</taxon>
        <taxon>Sar</taxon>
        <taxon>Alveolata</taxon>
        <taxon>Dinophyceae</taxon>
        <taxon>Suessiales</taxon>
        <taxon>Symbiodiniaceae</taxon>
        <taxon>Symbiodinium</taxon>
    </lineage>
</organism>
<dbReference type="InterPro" id="IPR001611">
    <property type="entry name" value="Leu-rich_rpt"/>
</dbReference>
<dbReference type="OrthoDB" id="6334211at2759"/>
<evidence type="ECO:0000256" key="3">
    <source>
        <dbReference type="SAM" id="Coils"/>
    </source>
</evidence>
<dbReference type="Pfam" id="PF00071">
    <property type="entry name" value="Ras"/>
    <property type="match status" value="1"/>
</dbReference>
<reference evidence="5 6" key="1">
    <citation type="submission" date="2016-02" db="EMBL/GenBank/DDBJ databases">
        <title>Genome analysis of coral dinoflagellate symbionts highlights evolutionary adaptations to a symbiotic lifestyle.</title>
        <authorList>
            <person name="Aranda M."/>
            <person name="Li Y."/>
            <person name="Liew Y.J."/>
            <person name="Baumgarten S."/>
            <person name="Simakov O."/>
            <person name="Wilson M."/>
            <person name="Piel J."/>
            <person name="Ashoor H."/>
            <person name="Bougouffa S."/>
            <person name="Bajic V.B."/>
            <person name="Ryu T."/>
            <person name="Ravasi T."/>
            <person name="Bayer T."/>
            <person name="Micklem G."/>
            <person name="Kim H."/>
            <person name="Bhak J."/>
            <person name="Lajeunesse T.C."/>
            <person name="Voolstra C.R."/>
        </authorList>
    </citation>
    <scope>NUCLEOTIDE SEQUENCE [LARGE SCALE GENOMIC DNA]</scope>
    <source>
        <strain evidence="5 6">CCMP2467</strain>
    </source>
</reference>
<accession>A0A1Q9C5U2</accession>
<evidence type="ECO:0000256" key="2">
    <source>
        <dbReference type="ARBA" id="ARBA00022737"/>
    </source>
</evidence>
<dbReference type="Proteomes" id="UP000186817">
    <property type="component" value="Unassembled WGS sequence"/>
</dbReference>
<dbReference type="PROSITE" id="PS51450">
    <property type="entry name" value="LRR"/>
    <property type="match status" value="4"/>
</dbReference>
<dbReference type="SUPFAM" id="SSF52540">
    <property type="entry name" value="P-loop containing nucleoside triphosphate hydrolases"/>
    <property type="match status" value="1"/>
</dbReference>
<keyword evidence="3" id="KW-0175">Coiled coil</keyword>
<feature type="coiled-coil region" evidence="3">
    <location>
        <begin position="1075"/>
        <end position="1102"/>
    </location>
</feature>
<dbReference type="GO" id="GO:0005737">
    <property type="term" value="C:cytoplasm"/>
    <property type="evidence" value="ECO:0007669"/>
    <property type="project" value="TreeGrafter"/>
</dbReference>
<feature type="compositionally biased region" description="Acidic residues" evidence="4">
    <location>
        <begin position="301"/>
        <end position="312"/>
    </location>
</feature>
<evidence type="ECO:0000313" key="5">
    <source>
        <dbReference type="EMBL" id="OLP78266.1"/>
    </source>
</evidence>
<evidence type="ECO:0000313" key="6">
    <source>
        <dbReference type="Proteomes" id="UP000186817"/>
    </source>
</evidence>
<sequence length="1461" mass="161469">MQPCAPAEADVDGVGLLDYTTFLAIAMGAQEGIHVERREAESEAVRRPVRWEELLSSELGQRVFNVLDRDQATAQGRKRGPATDLRLRTASSQWLIWLLSWAVTGLSSGRDWVTLPLPLRNAAMQDETQLSSGLAPLTFEGFQTLLTDLAKRQETFGEPLSEVQHVLSSAAVERLQLAMETVSGLAFGERSETIKAKRRLADAAAKKPCHGRAAPKGEVEEAKVKEGRGPFNRVVKVKEGRGLFNRVVKEGKERPRSLHPLVKVIREQVQKSQKVLPLEGPGQRDVRAEADPVAMSLLVEDSSDGDGGDVGEGDSATPSEPSQAQSHASHSDVGSRSAATSTASDPVFVERVDESEPGPAADRPKKAHKDVVQGGEGGASNEAAIDSGIGQSAFLQCYKHALNLATGASKDFAKHSEPFDELPNLESMVAMVELEGELCRVRFTDGAASPRFEKMQHAAIHASHVILLCFRPDKPETMASVKKKWLPLLWQMNSETPWLLVSLQTDLRERSKVAGDQLPMVAPEEAEAFVQRYGGWGYMECSAFFPDTVQLVVDEALNAANTYYGLQWQLLPPHVAEPSDGEAKPCWTAAPVPGEMDLWLPHETLTVRDDPVPVTEEQVREGLSQMGDTGTRQHAYVRCDLAGMNLTSLVKIRQWEQLQFLNVSRNRLRGLEPIGALRHLLHLNASHNLLIRSQNFTAPDGLETCDMSYNMLAELGDWKVHRFLRELNLRGNYIGYIGNGLLGNKELRLLDLSENLILQIRNLEHLELRTLSLAQNKLSSVEGVQSLTKLHSLDVRHNNITTIEALHAQDIPRLRKLRVSENRISQMREVDQLADFRFLSELYLNPNPVSQLPQYRAQVLHRLPRLRSLDAEQVSPEERVKTEVIYGADVETRREIFEQLLPEETFVDRRLLTEAGIALAEVEEFGQNGDAGPFGHFLVGPTFGDPPRTRLQYGKFRQRLELTRLGGTPEGVADFSNYPALYQKTAAFDEDLREILEAVAEGGCEELLLGEAQITPQGIRDIIAFMQDTPCRLCFINLSGCSSAALLGAELLKSFPLDRGCSIELENCGLADSTVARLRNKAEDASRALARAAAERQRVAQRLAEHWEMQDYLEERAAEQRPSEMPGPPPARACHPAQWRPGAETASQKALEGFLRVNPNKLVQASAGPVENGSMWTMNGKKGGKNFQLTAEEHASLCQKLEDMLLDWGCELDGDQVQGRELPRAFVSAFGADPRRSPKLLGFMLWEGVAPSAQARGDVYRSPEEWEAAWASEQQRMRALAEQAREEYDSGQQAPGVASGQLMAHLSFLAGSSELKAPSVFGFQKAEERVAPRLGEDLLAALGAGLVLLEQVLADGLGVNNLTLTLRSLSSETLQIALRRGTIFQQKTWNHRQNLVTGVDYVLEVPPGGCVTKEVLGYSLNFNCPPPLSDDMHVTEFYLDIGRVLGSQALIWDHMQAAFHK</sequence>
<dbReference type="Gene3D" id="3.40.50.300">
    <property type="entry name" value="P-loop containing nucleotide triphosphate hydrolases"/>
    <property type="match status" value="1"/>
</dbReference>
<keyword evidence="5" id="KW-0808">Transferase</keyword>
<evidence type="ECO:0000256" key="4">
    <source>
        <dbReference type="SAM" id="MobiDB-lite"/>
    </source>
</evidence>
<dbReference type="EMBL" id="LSRX01001635">
    <property type="protein sequence ID" value="OLP78266.1"/>
    <property type="molecule type" value="Genomic_DNA"/>
</dbReference>
<dbReference type="GO" id="GO:0005525">
    <property type="term" value="F:GTP binding"/>
    <property type="evidence" value="ECO:0007669"/>
    <property type="project" value="InterPro"/>
</dbReference>
<keyword evidence="6" id="KW-1185">Reference proteome</keyword>
<dbReference type="InterPro" id="IPR027417">
    <property type="entry name" value="P-loop_NTPase"/>
</dbReference>
<dbReference type="InterPro" id="IPR001806">
    <property type="entry name" value="Small_GTPase"/>
</dbReference>
<feature type="compositionally biased region" description="Polar residues" evidence="4">
    <location>
        <begin position="316"/>
        <end position="344"/>
    </location>
</feature>
<dbReference type="GO" id="GO:0003924">
    <property type="term" value="F:GTPase activity"/>
    <property type="evidence" value="ECO:0007669"/>
    <property type="project" value="InterPro"/>
</dbReference>
<dbReference type="PROSITE" id="PS51420">
    <property type="entry name" value="RHO"/>
    <property type="match status" value="1"/>
</dbReference>
<dbReference type="InterPro" id="IPR032675">
    <property type="entry name" value="LRR_dom_sf"/>
</dbReference>